<keyword evidence="12" id="KW-0251">Elongation factor</keyword>
<dbReference type="InterPro" id="IPR008991">
    <property type="entry name" value="Translation_prot_SH3-like_sf"/>
</dbReference>
<feature type="compositionally biased region" description="Acidic residues" evidence="9">
    <location>
        <begin position="12"/>
        <end position="21"/>
    </location>
</feature>
<dbReference type="InterPro" id="IPR005100">
    <property type="entry name" value="NGN-domain"/>
</dbReference>
<dbReference type="Pfam" id="PF23284">
    <property type="entry name" value="KOW2_Spt5"/>
    <property type="match status" value="1"/>
</dbReference>
<evidence type="ECO:0000256" key="3">
    <source>
        <dbReference type="ARBA" id="ARBA00020181"/>
    </source>
</evidence>
<evidence type="ECO:0000313" key="13">
    <source>
        <dbReference type="Proteomes" id="UP001345013"/>
    </source>
</evidence>
<keyword evidence="5 8" id="KW-0539">Nucleus</keyword>
<dbReference type="Pfam" id="PF23042">
    <property type="entry name" value="KOW1_SPT5"/>
    <property type="match status" value="1"/>
</dbReference>
<evidence type="ECO:0000259" key="11">
    <source>
        <dbReference type="SMART" id="SM01104"/>
    </source>
</evidence>
<dbReference type="SMART" id="SM01104">
    <property type="entry name" value="CTD"/>
    <property type="match status" value="1"/>
</dbReference>
<comment type="function">
    <text evidence="6 8">The SPT4-SPT5 complex mediates both activation and inhibition of transcription elongation, and plays a role in pre-mRNA processing. This complex seems to be important for the stability of the RNA polymerase II elongation machinery on the chromatin template but not for the inherent ability of this machinery to translocate down the gene.</text>
</comment>
<evidence type="ECO:0000313" key="12">
    <source>
        <dbReference type="EMBL" id="KAK5101526.1"/>
    </source>
</evidence>
<dbReference type="SUPFAM" id="SSF50104">
    <property type="entry name" value="Translation proteins SH3-like domain"/>
    <property type="match status" value="1"/>
</dbReference>
<comment type="subcellular location">
    <subcellularLocation>
        <location evidence="1 8">Nucleus</location>
    </subcellularLocation>
</comment>
<dbReference type="CDD" id="cd06082">
    <property type="entry name" value="KOW_Spt5_2"/>
    <property type="match status" value="1"/>
</dbReference>
<evidence type="ECO:0000256" key="9">
    <source>
        <dbReference type="SAM" id="MobiDB-lite"/>
    </source>
</evidence>
<dbReference type="Pfam" id="PF23290">
    <property type="entry name" value="KOW5_SPT5"/>
    <property type="match status" value="1"/>
</dbReference>
<dbReference type="InterPro" id="IPR017071">
    <property type="entry name" value="TF_Spt5_eukaryote"/>
</dbReference>
<feature type="region of interest" description="Disordered" evidence="9">
    <location>
        <begin position="1"/>
        <end position="190"/>
    </location>
</feature>
<dbReference type="Pfam" id="PF12815">
    <property type="entry name" value="CTD"/>
    <property type="match status" value="1"/>
</dbReference>
<feature type="domain" description="Spt5 C-terminal" evidence="11">
    <location>
        <begin position="843"/>
        <end position="1012"/>
    </location>
</feature>
<dbReference type="Gene3D" id="3.30.70.940">
    <property type="entry name" value="NusG, N-terminal domain"/>
    <property type="match status" value="1"/>
</dbReference>
<dbReference type="CDD" id="cd06084">
    <property type="entry name" value="KOW_Spt5_4"/>
    <property type="match status" value="1"/>
</dbReference>
<dbReference type="Proteomes" id="UP001345013">
    <property type="component" value="Unassembled WGS sequence"/>
</dbReference>
<dbReference type="InterPro" id="IPR036735">
    <property type="entry name" value="NGN_dom_sf"/>
</dbReference>
<feature type="region of interest" description="Disordered" evidence="9">
    <location>
        <begin position="871"/>
        <end position="895"/>
    </location>
</feature>
<feature type="compositionally biased region" description="Basic and acidic residues" evidence="9">
    <location>
        <begin position="63"/>
        <end position="74"/>
    </location>
</feature>
<gene>
    <name evidence="12" type="primary">SPT5_1</name>
    <name evidence="12" type="ORF">LTR24_000582</name>
</gene>
<evidence type="ECO:0000259" key="10">
    <source>
        <dbReference type="SMART" id="SM00739"/>
    </source>
</evidence>
<feature type="compositionally biased region" description="Basic and acidic residues" evidence="9">
    <location>
        <begin position="37"/>
        <end position="55"/>
    </location>
</feature>
<evidence type="ECO:0000256" key="7">
    <source>
        <dbReference type="ARBA" id="ARBA00025870"/>
    </source>
</evidence>
<feature type="domain" description="KOW" evidence="10">
    <location>
        <begin position="544"/>
        <end position="572"/>
    </location>
</feature>
<evidence type="ECO:0000256" key="1">
    <source>
        <dbReference type="ARBA" id="ARBA00004123"/>
    </source>
</evidence>
<dbReference type="InterPro" id="IPR005824">
    <property type="entry name" value="KOW"/>
</dbReference>
<dbReference type="PIRSF" id="PIRSF036945">
    <property type="entry name" value="Spt5"/>
    <property type="match status" value="1"/>
</dbReference>
<evidence type="ECO:0000256" key="4">
    <source>
        <dbReference type="ARBA" id="ARBA00023163"/>
    </source>
</evidence>
<feature type="domain" description="KOW" evidence="10">
    <location>
        <begin position="667"/>
        <end position="692"/>
    </location>
</feature>
<keyword evidence="13" id="KW-1185">Reference proteome</keyword>
<dbReference type="InterPro" id="IPR039659">
    <property type="entry name" value="SPT5"/>
</dbReference>
<dbReference type="InterPro" id="IPR024945">
    <property type="entry name" value="Spt5_C_dom"/>
</dbReference>
<accession>A0ABR0KNB6</accession>
<dbReference type="InterPro" id="IPR039385">
    <property type="entry name" value="NGN_Euk"/>
</dbReference>
<name>A0ABR0KNB6_9EURO</name>
<comment type="caution">
    <text evidence="12">The sequence shown here is derived from an EMBL/GenBank/DDBJ whole genome shotgun (WGS) entry which is preliminary data.</text>
</comment>
<dbReference type="Pfam" id="PF23291">
    <property type="entry name" value="KOW4_SPT5"/>
    <property type="match status" value="1"/>
</dbReference>
<feature type="domain" description="KOW" evidence="10">
    <location>
        <begin position="491"/>
        <end position="518"/>
    </location>
</feature>
<dbReference type="GO" id="GO:0003746">
    <property type="term" value="F:translation elongation factor activity"/>
    <property type="evidence" value="ECO:0007669"/>
    <property type="project" value="UniProtKB-KW"/>
</dbReference>
<dbReference type="InterPro" id="IPR041975">
    <property type="entry name" value="KOW_Spt5_2"/>
</dbReference>
<dbReference type="Pfam" id="PF23037">
    <property type="entry name" value="KOWx_SPT5"/>
    <property type="match status" value="1"/>
</dbReference>
<feature type="compositionally biased region" description="Basic and acidic residues" evidence="9">
    <location>
        <begin position="177"/>
        <end position="189"/>
    </location>
</feature>
<protein>
    <recommendedName>
        <fullName evidence="3 8">Transcription elongation factor SPT5</fullName>
    </recommendedName>
</protein>
<dbReference type="InterPro" id="IPR041977">
    <property type="entry name" value="KOW_Spt5_4"/>
</dbReference>
<dbReference type="CDD" id="cd06085">
    <property type="entry name" value="KOW_Spt5_5"/>
    <property type="match status" value="1"/>
</dbReference>
<keyword evidence="4 8" id="KW-0804">Transcription</keyword>
<dbReference type="PANTHER" id="PTHR11125">
    <property type="entry name" value="SUPPRESSOR OF TY 5"/>
    <property type="match status" value="1"/>
</dbReference>
<dbReference type="SMART" id="SM00739">
    <property type="entry name" value="KOW"/>
    <property type="match status" value="5"/>
</dbReference>
<comment type="similarity">
    <text evidence="2 8">Belongs to the SPT5 family.</text>
</comment>
<evidence type="ECO:0000256" key="8">
    <source>
        <dbReference type="PIRNR" id="PIRNR036945"/>
    </source>
</evidence>
<evidence type="ECO:0000256" key="5">
    <source>
        <dbReference type="ARBA" id="ARBA00023242"/>
    </source>
</evidence>
<keyword evidence="12" id="KW-0648">Protein biosynthesis</keyword>
<dbReference type="CDD" id="cd06081">
    <property type="entry name" value="KOW_Spt5_1"/>
    <property type="match status" value="1"/>
</dbReference>
<dbReference type="Pfam" id="PF03439">
    <property type="entry name" value="Spt5-NGN"/>
    <property type="match status" value="1"/>
</dbReference>
<feature type="region of interest" description="Disordered" evidence="9">
    <location>
        <begin position="372"/>
        <end position="409"/>
    </location>
</feature>
<feature type="compositionally biased region" description="Low complexity" evidence="9">
    <location>
        <begin position="1047"/>
        <end position="1070"/>
    </location>
</feature>
<reference evidence="12 13" key="1">
    <citation type="submission" date="2023-08" db="EMBL/GenBank/DDBJ databases">
        <title>Black Yeasts Isolated from many extreme environments.</title>
        <authorList>
            <person name="Coleine C."/>
            <person name="Stajich J.E."/>
            <person name="Selbmann L."/>
        </authorList>
    </citation>
    <scope>NUCLEOTIDE SEQUENCE [LARGE SCALE GENOMIC DNA]</scope>
    <source>
        <strain evidence="12 13">CCFEE 5885</strain>
    </source>
</reference>
<feature type="compositionally biased region" description="Acidic residues" evidence="9">
    <location>
        <begin position="75"/>
        <end position="118"/>
    </location>
</feature>
<dbReference type="Gene3D" id="2.30.30.30">
    <property type="match status" value="3"/>
</dbReference>
<sequence length="1079" mass="116224">MSTTNINNLILGDDDDEESETEFNPGAYGGSDEEQSDNEHRDTKDGIAPKAEREPAVNGANDSKPRPRDPPSDELKEEDEDEGDLDNGEDDEGEGEDLGNGDDDEEEDEDEDEDDEDAVTGRPRKRRRRGLNQFIEEEAEVDEDDDELEADEDDVAETGFIQDTHPDDNLGPEADQDDRRHRELDRQRQMEASLDAEAAAQRLKERYGRRTTQGLAKGSFVPQNLLMPSVDDPSIWGFQCKPGKEKDVVMAITKKITQRVNGRPLKICSAFERGGPGAPMQGFIFVEAKRKADAEEALTGIADVYVRRQNLVPVKEMPDLLRVKKSKPLEIGAYVRIKRGPYGGDLGMVNEYDENGLDVEVRLVPRLDYGLNEDANRPAQEKRKRNAFAPAPTPVNRPPQRLFNENEAKKRHSRLLQNISTLTGRRFIYDKNTYEDGFLLKNFRKTALETEKVDPKLEEITKLTKTAADGSETLDLETLAHSLRNSAAEGAYVPGDEVEVYQGEQRGIIGRVEGVNGTILRIKVSQGELTGQIVEQPVKGVRKRFKDGDHVKVIGSSRYNGEVGMVLRIKDDRVTVLTDTSMQEITVFSKDLREAAEAGGSDNKSTGFDVQDLVQINATEVGIVIKADQEAVRILDENSSVITRLPSQLQQVEVKKNAVATDRNGSEIRVGDIVREAHGENKSGRILHIHRAHVFVHDRQKIEDAGLWTTRCMNVVTIASKANMTQSSGPDLTKMNPALGGQNGAMAPPPKTVGRDRLIGQLVHIRKGPYKGHKGLVKDTTASSARIELQSKNKIINIEKQDLAVVDKNTNKTIDYNTFANSRGPPRVGGIPGSRIPDSGFSGGRTPALGDAGGRTPAWGASSARTPAWSGAGGGMDSGRTPAWKPSSGAQTSYGGTGGMTSYGGAGNYGTSGGRTPAWSASARTPYGGSDGFASAGSGYDAFATGSRTPYGSAGISRTPAWGGPNSTATTAPTPAARPYDAPTPAISAPTPGGFDNNDGSYTAYGASAPTPGAGFGAGAMDAPTPGYTPGFAKGSNREELKYNRLTAPAAAATPAAGGYDAPTPAAGGPRYAEDDDDE</sequence>
<evidence type="ECO:0000256" key="2">
    <source>
        <dbReference type="ARBA" id="ARBA00006956"/>
    </source>
</evidence>
<feature type="domain" description="KOW" evidence="10">
    <location>
        <begin position="756"/>
        <end position="783"/>
    </location>
</feature>
<proteinExistence type="inferred from homology"/>
<organism evidence="12 13">
    <name type="scientific">Lithohypha guttulata</name>
    <dbReference type="NCBI Taxonomy" id="1690604"/>
    <lineage>
        <taxon>Eukaryota</taxon>
        <taxon>Fungi</taxon>
        <taxon>Dikarya</taxon>
        <taxon>Ascomycota</taxon>
        <taxon>Pezizomycotina</taxon>
        <taxon>Eurotiomycetes</taxon>
        <taxon>Chaetothyriomycetidae</taxon>
        <taxon>Chaetothyriales</taxon>
        <taxon>Trichomeriaceae</taxon>
        <taxon>Lithohypha</taxon>
    </lineage>
</organism>
<dbReference type="PANTHER" id="PTHR11125:SF7">
    <property type="entry name" value="TRANSCRIPTION ELONGATION FACTOR SPT5"/>
    <property type="match status" value="1"/>
</dbReference>
<dbReference type="InterPro" id="IPR041973">
    <property type="entry name" value="KOW_Spt5_1"/>
</dbReference>
<dbReference type="InterPro" id="IPR057936">
    <property type="entry name" value="KOWx_Spt5"/>
</dbReference>
<dbReference type="CDD" id="cd09888">
    <property type="entry name" value="NGN_Euk"/>
    <property type="match status" value="1"/>
</dbReference>
<dbReference type="InterPro" id="IPR022581">
    <property type="entry name" value="Spt5_N"/>
</dbReference>
<dbReference type="Pfam" id="PF11942">
    <property type="entry name" value="Spt5_N"/>
    <property type="match status" value="1"/>
</dbReference>
<dbReference type="InterPro" id="IPR041978">
    <property type="entry name" value="KOW_Spt5_5"/>
</dbReference>
<feature type="domain" description="KOW" evidence="10">
    <location>
        <begin position="328"/>
        <end position="355"/>
    </location>
</feature>
<comment type="subunit">
    <text evidence="7">Component of the SPT4-SPT5 complex. Interacts with RNA polymerase II.</text>
</comment>
<feature type="compositionally biased region" description="Acidic residues" evidence="9">
    <location>
        <begin position="135"/>
        <end position="156"/>
    </location>
</feature>
<evidence type="ECO:0000256" key="6">
    <source>
        <dbReference type="ARBA" id="ARBA00024691"/>
    </source>
</evidence>
<feature type="region of interest" description="Disordered" evidence="9">
    <location>
        <begin position="1046"/>
        <end position="1079"/>
    </location>
</feature>
<dbReference type="EMBL" id="JAVRRG010000004">
    <property type="protein sequence ID" value="KAK5101526.1"/>
    <property type="molecule type" value="Genomic_DNA"/>
</dbReference>
<dbReference type="InterPro" id="IPR041976">
    <property type="entry name" value="KOW_Spt5_3"/>
</dbReference>
<dbReference type="InterPro" id="IPR014722">
    <property type="entry name" value="Rib_uL2_dom2"/>
</dbReference>
<dbReference type="CDD" id="cd06083">
    <property type="entry name" value="KOW_Spt5_3"/>
    <property type="match status" value="1"/>
</dbReference>